<feature type="domain" description="Multidrug resistance protein MdtA-like alpha-helical hairpin" evidence="5">
    <location>
        <begin position="102"/>
        <end position="170"/>
    </location>
</feature>
<feature type="domain" description="Multidrug resistance protein MdtA-like barrel-sandwich hybrid" evidence="6">
    <location>
        <begin position="61"/>
        <end position="196"/>
    </location>
</feature>
<evidence type="ECO:0000259" key="8">
    <source>
        <dbReference type="Pfam" id="PF25967"/>
    </source>
</evidence>
<dbReference type="GO" id="GO:0046677">
    <property type="term" value="P:response to antibiotic"/>
    <property type="evidence" value="ECO:0007669"/>
    <property type="project" value="TreeGrafter"/>
</dbReference>
<protein>
    <submittedName>
        <fullName evidence="9">Hemolysin D</fullName>
    </submittedName>
</protein>
<feature type="signal peptide" evidence="4">
    <location>
        <begin position="1"/>
        <end position="26"/>
    </location>
</feature>
<dbReference type="Pfam" id="PF25944">
    <property type="entry name" value="Beta-barrel_RND"/>
    <property type="match status" value="1"/>
</dbReference>
<dbReference type="GO" id="GO:0005886">
    <property type="term" value="C:plasma membrane"/>
    <property type="evidence" value="ECO:0007669"/>
    <property type="project" value="TreeGrafter"/>
</dbReference>
<dbReference type="OrthoDB" id="9816569at2"/>
<comment type="caution">
    <text evidence="9">The sequence shown here is derived from an EMBL/GenBank/DDBJ whole genome shotgun (WGS) entry which is preliminary data.</text>
</comment>
<evidence type="ECO:0000259" key="5">
    <source>
        <dbReference type="Pfam" id="PF25876"/>
    </source>
</evidence>
<keyword evidence="3" id="KW-0175">Coiled coil</keyword>
<dbReference type="FunFam" id="2.40.420.20:FF:000001">
    <property type="entry name" value="Efflux RND transporter periplasmic adaptor subunit"/>
    <property type="match status" value="1"/>
</dbReference>
<reference evidence="9 10" key="1">
    <citation type="submission" date="2015-03" db="EMBL/GenBank/DDBJ databases">
        <title>Genome sequence of Kiloniella sp. P1-1, isolated from the gut microflora of Pacific white shrimp, Penaeus vannamei.</title>
        <authorList>
            <person name="Shao Z."/>
            <person name="Wang L."/>
            <person name="Li X."/>
        </authorList>
    </citation>
    <scope>NUCLEOTIDE SEQUENCE [LARGE SCALE GENOMIC DNA]</scope>
    <source>
        <strain evidence="9 10">P1-1</strain>
    </source>
</reference>
<accession>A0A0M2RBY6</accession>
<organism evidence="9 10">
    <name type="scientific">Kiloniella litopenaei</name>
    <dbReference type="NCBI Taxonomy" id="1549748"/>
    <lineage>
        <taxon>Bacteria</taxon>
        <taxon>Pseudomonadati</taxon>
        <taxon>Pseudomonadota</taxon>
        <taxon>Alphaproteobacteria</taxon>
        <taxon>Rhodospirillales</taxon>
        <taxon>Kiloniellaceae</taxon>
        <taxon>Kiloniella</taxon>
    </lineage>
</organism>
<dbReference type="Proteomes" id="UP000034491">
    <property type="component" value="Unassembled WGS sequence"/>
</dbReference>
<dbReference type="InterPro" id="IPR058625">
    <property type="entry name" value="MdtA-like_BSH"/>
</dbReference>
<sequence length="370" mass="40711">MKFPYRKTPALIFASTILFGAQLALAQDTSPPAPSVTVTTVQEQDVTPELTFVGRVEAVDTVDLRARVEGFVQERLFKEGANIKKGDLLFVLEKAPYQIAVEQAQADLSGAQATLKNARSDLKRKKDLRKKKVVSEASLDTSEASESSALAAVLQAKAALRRAELDLSYTEIRSPLDGQISRSRYSVGNLVNSSSEPLATITSLDPIYVTVPVSDKLILEERRKGLSSEEAPVIPSLILSDGKPYESDGEFDFINTQVNQSTNSIITRAVFPNPKHILVPGQFVSVIVRDKQTQRELVIPQASVQKDQQGYFTLVVDRSNKVEIRRLQVGEQVDTNWVIKDGLLKGERIIVQGIQKVKPDMVVNPVEEGA</sequence>
<proteinExistence type="inferred from homology"/>
<dbReference type="STRING" id="1549748.WH95_05850"/>
<gene>
    <name evidence="9" type="ORF">WH95_05850</name>
</gene>
<dbReference type="InterPro" id="IPR058624">
    <property type="entry name" value="MdtA-like_HH"/>
</dbReference>
<keyword evidence="10" id="KW-1185">Reference proteome</keyword>
<feature type="domain" description="Multidrug resistance protein MdtA-like beta-barrel" evidence="7">
    <location>
        <begin position="206"/>
        <end position="288"/>
    </location>
</feature>
<evidence type="ECO:0000256" key="3">
    <source>
        <dbReference type="SAM" id="Coils"/>
    </source>
</evidence>
<dbReference type="Gene3D" id="2.40.50.100">
    <property type="match status" value="1"/>
</dbReference>
<comment type="subcellular location">
    <subcellularLocation>
        <location evidence="1">Cell envelope</location>
    </subcellularLocation>
</comment>
<feature type="coiled-coil region" evidence="3">
    <location>
        <begin position="101"/>
        <end position="128"/>
    </location>
</feature>
<dbReference type="AlphaFoldDB" id="A0A0M2RBY6"/>
<dbReference type="PANTHER" id="PTHR30158">
    <property type="entry name" value="ACRA/E-RELATED COMPONENT OF DRUG EFFLUX TRANSPORTER"/>
    <property type="match status" value="1"/>
</dbReference>
<dbReference type="InterPro" id="IPR058627">
    <property type="entry name" value="MdtA-like_C"/>
</dbReference>
<dbReference type="Pfam" id="PF25917">
    <property type="entry name" value="BSH_RND"/>
    <property type="match status" value="1"/>
</dbReference>
<dbReference type="EMBL" id="LANI01000003">
    <property type="protein sequence ID" value="KKJ77939.1"/>
    <property type="molecule type" value="Genomic_DNA"/>
</dbReference>
<dbReference type="GO" id="GO:0022857">
    <property type="term" value="F:transmembrane transporter activity"/>
    <property type="evidence" value="ECO:0007669"/>
    <property type="project" value="InterPro"/>
</dbReference>
<dbReference type="Gene3D" id="2.40.420.20">
    <property type="match status" value="1"/>
</dbReference>
<dbReference type="GO" id="GO:0030313">
    <property type="term" value="C:cell envelope"/>
    <property type="evidence" value="ECO:0007669"/>
    <property type="project" value="UniProtKB-SubCell"/>
</dbReference>
<dbReference type="Pfam" id="PF25967">
    <property type="entry name" value="RND-MFP_C"/>
    <property type="match status" value="1"/>
</dbReference>
<feature type="chain" id="PRO_5005640621" evidence="4">
    <location>
        <begin position="27"/>
        <end position="370"/>
    </location>
</feature>
<dbReference type="Gene3D" id="1.10.287.470">
    <property type="entry name" value="Helix hairpin bin"/>
    <property type="match status" value="1"/>
</dbReference>
<evidence type="ECO:0000256" key="1">
    <source>
        <dbReference type="ARBA" id="ARBA00004196"/>
    </source>
</evidence>
<dbReference type="Gene3D" id="2.40.30.170">
    <property type="match status" value="1"/>
</dbReference>
<keyword evidence="4" id="KW-0732">Signal</keyword>
<dbReference type="InterPro" id="IPR006143">
    <property type="entry name" value="RND_pump_MFP"/>
</dbReference>
<dbReference type="NCBIfam" id="TIGR01730">
    <property type="entry name" value="RND_mfp"/>
    <property type="match status" value="1"/>
</dbReference>
<evidence type="ECO:0000313" key="10">
    <source>
        <dbReference type="Proteomes" id="UP000034491"/>
    </source>
</evidence>
<evidence type="ECO:0000256" key="4">
    <source>
        <dbReference type="SAM" id="SignalP"/>
    </source>
</evidence>
<feature type="domain" description="Multidrug resistance protein MdtA-like C-terminal permuted SH3" evidence="8">
    <location>
        <begin position="297"/>
        <end position="356"/>
    </location>
</feature>
<dbReference type="Pfam" id="PF25876">
    <property type="entry name" value="HH_MFP_RND"/>
    <property type="match status" value="1"/>
</dbReference>
<dbReference type="RefSeq" id="WP_046504221.1">
    <property type="nucleotide sequence ID" value="NZ_LANI01000003.1"/>
</dbReference>
<evidence type="ECO:0000313" key="9">
    <source>
        <dbReference type="EMBL" id="KKJ77939.1"/>
    </source>
</evidence>
<comment type="similarity">
    <text evidence="2">Belongs to the membrane fusion protein (MFP) (TC 8.A.1) family.</text>
</comment>
<name>A0A0M2RBY6_9PROT</name>
<evidence type="ECO:0000256" key="2">
    <source>
        <dbReference type="ARBA" id="ARBA00009477"/>
    </source>
</evidence>
<dbReference type="SUPFAM" id="SSF111369">
    <property type="entry name" value="HlyD-like secretion proteins"/>
    <property type="match status" value="1"/>
</dbReference>
<evidence type="ECO:0000259" key="7">
    <source>
        <dbReference type="Pfam" id="PF25944"/>
    </source>
</evidence>
<dbReference type="InterPro" id="IPR058626">
    <property type="entry name" value="MdtA-like_b-barrel"/>
</dbReference>
<evidence type="ECO:0000259" key="6">
    <source>
        <dbReference type="Pfam" id="PF25917"/>
    </source>
</evidence>